<dbReference type="EMBL" id="JAGKSQ010000007">
    <property type="protein sequence ID" value="MBP3952612.1"/>
    <property type="molecule type" value="Genomic_DNA"/>
</dbReference>
<dbReference type="InterPro" id="IPR009665">
    <property type="entry name" value="YyaC"/>
</dbReference>
<comment type="caution">
    <text evidence="1">The sequence shown here is derived from an EMBL/GenBank/DDBJ whole genome shotgun (WGS) entry which is preliminary data.</text>
</comment>
<proteinExistence type="predicted"/>
<name>A0A940WXR8_9BACI</name>
<organism evidence="1 2">
    <name type="scientific">Halalkalibacter suaedae</name>
    <dbReference type="NCBI Taxonomy" id="2822140"/>
    <lineage>
        <taxon>Bacteria</taxon>
        <taxon>Bacillati</taxon>
        <taxon>Bacillota</taxon>
        <taxon>Bacilli</taxon>
        <taxon>Bacillales</taxon>
        <taxon>Bacillaceae</taxon>
        <taxon>Halalkalibacter</taxon>
    </lineage>
</organism>
<dbReference type="Proteomes" id="UP000678228">
    <property type="component" value="Unassembled WGS sequence"/>
</dbReference>
<dbReference type="Pfam" id="PF06866">
    <property type="entry name" value="DUF1256"/>
    <property type="match status" value="1"/>
</dbReference>
<accession>A0A940WXR8</accession>
<keyword evidence="1" id="KW-0378">Hydrolase</keyword>
<protein>
    <submittedName>
        <fullName evidence="1">Spore protease YyaC</fullName>
    </submittedName>
</protein>
<evidence type="ECO:0000313" key="2">
    <source>
        <dbReference type="Proteomes" id="UP000678228"/>
    </source>
</evidence>
<evidence type="ECO:0000313" key="1">
    <source>
        <dbReference type="EMBL" id="MBP3952612.1"/>
    </source>
</evidence>
<keyword evidence="2" id="KW-1185">Reference proteome</keyword>
<dbReference type="AlphaFoldDB" id="A0A940WXR8"/>
<dbReference type="InterPro" id="IPR023430">
    <property type="entry name" value="Pept_HybD-like_dom_sf"/>
</dbReference>
<gene>
    <name evidence="1" type="primary">yyaC</name>
    <name evidence="1" type="ORF">J7W16_15915</name>
</gene>
<reference evidence="1" key="1">
    <citation type="submission" date="2021-03" db="EMBL/GenBank/DDBJ databases">
        <title>Bacillus suaedae sp. nov., isolated from Suaeda aralocaspica.</title>
        <authorList>
            <person name="Lei R.F.R."/>
        </authorList>
    </citation>
    <scope>NUCLEOTIDE SEQUENCE</scope>
    <source>
        <strain evidence="1">YZJH907-2</strain>
    </source>
</reference>
<dbReference type="RefSeq" id="WP_210598472.1">
    <property type="nucleotide sequence ID" value="NZ_JAGKSQ010000007.1"/>
</dbReference>
<dbReference type="SUPFAM" id="SSF53163">
    <property type="entry name" value="HybD-like"/>
    <property type="match status" value="1"/>
</dbReference>
<dbReference type="GO" id="GO:0006508">
    <property type="term" value="P:proteolysis"/>
    <property type="evidence" value="ECO:0007669"/>
    <property type="project" value="UniProtKB-KW"/>
</dbReference>
<sequence>MSTNHRLFGKKDHLRIHMDDSCVTEKLAELLYEMTEYYVRRDLVIICIGTDRSTGDSLGPLIGTKLEQMSLNRFHVYGTLEHPVHAVNMVERLEEIKRTHFRPFILAIDACLGRLTSVGHISLAHGPIQPGAAVQKQLPAIGDIHMTGIVNIGGMMEYFVLQNTRLHTVMTMADIIAESIKKADLNLPMKETSAPTLLQKLKVKPQLLFQSKKETPL</sequence>
<keyword evidence="1" id="KW-0645">Protease</keyword>
<dbReference type="NCBIfam" id="TIGR02841">
    <property type="entry name" value="spore_YyaC"/>
    <property type="match status" value="1"/>
</dbReference>
<dbReference type="GO" id="GO:0008233">
    <property type="term" value="F:peptidase activity"/>
    <property type="evidence" value="ECO:0007669"/>
    <property type="project" value="UniProtKB-KW"/>
</dbReference>